<dbReference type="InterPro" id="IPR004716">
    <property type="entry name" value="PTS_IIA_glucitol/sorbitol-sp"/>
</dbReference>
<accession>A0A0J5VBJ6</accession>
<dbReference type="GO" id="GO:0008982">
    <property type="term" value="F:protein-N(PI)-phosphohistidine-sugar phosphotransferase activity"/>
    <property type="evidence" value="ECO:0007669"/>
    <property type="project" value="InterPro"/>
</dbReference>
<evidence type="ECO:0000313" key="2">
    <source>
        <dbReference type="EMBL" id="KZE44227.1"/>
    </source>
</evidence>
<proteinExistence type="predicted"/>
<comment type="caution">
    <text evidence="1">Lacks conserved residue(s) required for the propagation of feature annotation.</text>
</comment>
<dbReference type="PROSITE" id="PS51097">
    <property type="entry name" value="PTS_EIIA_TYPE_5"/>
    <property type="match status" value="1"/>
</dbReference>
<evidence type="ECO:0000256" key="1">
    <source>
        <dbReference type="PROSITE-ProRule" id="PRU00420"/>
    </source>
</evidence>
<sequence>MKMTKFETTITGIGGSVTEFLGEKMYILFGENAPAELAEYCLLIDLNGVEGEILAGDTLKIGEEKYKVTAVGEAVKQNLSTLGHITLKFDGSETPELPGTLYLEDSEIGLVQSGDSISIYS</sequence>
<dbReference type="GO" id="GO:0016301">
    <property type="term" value="F:kinase activity"/>
    <property type="evidence" value="ECO:0007669"/>
    <property type="project" value="TreeGrafter"/>
</dbReference>
<gene>
    <name evidence="2" type="ORF">AV649_07965</name>
</gene>
<dbReference type="PANTHER" id="PTHR40398:SF1">
    <property type="entry name" value="PTS SYSTEM GLUCITOL_SORBITOL-SPECIFIC EIIA COMPONENT"/>
    <property type="match status" value="1"/>
</dbReference>
<dbReference type="Proteomes" id="UP000076510">
    <property type="component" value="Unassembled WGS sequence"/>
</dbReference>
<dbReference type="GO" id="GO:0005737">
    <property type="term" value="C:cytoplasm"/>
    <property type="evidence" value="ECO:0007669"/>
    <property type="project" value="InterPro"/>
</dbReference>
<dbReference type="SUPFAM" id="SSF141530">
    <property type="entry name" value="PTSIIA/GutA-like"/>
    <property type="match status" value="1"/>
</dbReference>
<dbReference type="OrthoDB" id="5113885at2"/>
<organism evidence="2 3">
    <name type="scientific">Rossellomorea marisflavi</name>
    <dbReference type="NCBI Taxonomy" id="189381"/>
    <lineage>
        <taxon>Bacteria</taxon>
        <taxon>Bacillati</taxon>
        <taxon>Bacillota</taxon>
        <taxon>Bacilli</taxon>
        <taxon>Bacillales</taxon>
        <taxon>Bacillaceae</taxon>
        <taxon>Rossellomorea</taxon>
    </lineage>
</organism>
<reference evidence="3" key="1">
    <citation type="submission" date="2016-01" db="EMBL/GenBank/DDBJ databases">
        <title>Whole genome sequencing of Bhargavaea cecembensis T14.</title>
        <authorList>
            <person name="Hong K.W."/>
        </authorList>
    </citation>
    <scope>NUCLEOTIDE SEQUENCE [LARGE SCALE GENOMIC DNA]</scope>
    <source>
        <strain evidence="3">M19</strain>
    </source>
</reference>
<comment type="caution">
    <text evidence="2">The sequence shown here is derived from an EMBL/GenBank/DDBJ whole genome shotgun (WGS) entry which is preliminary data.</text>
</comment>
<protein>
    <submittedName>
        <fullName evidence="2">PTS sorbitol transporter subunit IIA</fullName>
    </submittedName>
</protein>
<dbReference type="GO" id="GO:0009401">
    <property type="term" value="P:phosphoenolpyruvate-dependent sugar phosphotransferase system"/>
    <property type="evidence" value="ECO:0007669"/>
    <property type="project" value="InterPro"/>
</dbReference>
<dbReference type="PANTHER" id="PTHR40398">
    <property type="entry name" value="PTS SYSTEM GLUCITOL/SORBITOL-SPECIFIC EIIA COMPONENT"/>
    <property type="match status" value="1"/>
</dbReference>
<evidence type="ECO:0000313" key="3">
    <source>
        <dbReference type="Proteomes" id="UP000076510"/>
    </source>
</evidence>
<dbReference type="InterPro" id="IPR036665">
    <property type="entry name" value="PTS_IIA_glucitol/sorbitol_sf"/>
</dbReference>
<dbReference type="PATRIC" id="fig|189381.11.peg.2035"/>
<dbReference type="Gene3D" id="2.40.33.40">
    <property type="entry name" value="Phosphotransferase system, glucitol/sorbitol-specific IIA component"/>
    <property type="match status" value="1"/>
</dbReference>
<dbReference type="AlphaFoldDB" id="A0A0J5VBJ6"/>
<dbReference type="EMBL" id="LQQY01000044">
    <property type="protein sequence ID" value="KZE44227.1"/>
    <property type="molecule type" value="Genomic_DNA"/>
</dbReference>
<dbReference type="Pfam" id="PF03829">
    <property type="entry name" value="PTSIIA_gutA"/>
    <property type="match status" value="1"/>
</dbReference>
<name>A0A0J5VBJ6_9BACI</name>